<protein>
    <submittedName>
        <fullName evidence="2">Uncharacterized protein</fullName>
    </submittedName>
</protein>
<feature type="region of interest" description="Disordered" evidence="1">
    <location>
        <begin position="126"/>
        <end position="163"/>
    </location>
</feature>
<evidence type="ECO:0000313" key="2">
    <source>
        <dbReference type="EMBL" id="TNN32075.1"/>
    </source>
</evidence>
<dbReference type="AlphaFoldDB" id="A0A4Z2ET99"/>
<evidence type="ECO:0000256" key="1">
    <source>
        <dbReference type="SAM" id="MobiDB-lite"/>
    </source>
</evidence>
<keyword evidence="3" id="KW-1185">Reference proteome</keyword>
<accession>A0A4Z2ET99</accession>
<organism evidence="2 3">
    <name type="scientific">Liparis tanakae</name>
    <name type="common">Tanaka's snailfish</name>
    <dbReference type="NCBI Taxonomy" id="230148"/>
    <lineage>
        <taxon>Eukaryota</taxon>
        <taxon>Metazoa</taxon>
        <taxon>Chordata</taxon>
        <taxon>Craniata</taxon>
        <taxon>Vertebrata</taxon>
        <taxon>Euteleostomi</taxon>
        <taxon>Actinopterygii</taxon>
        <taxon>Neopterygii</taxon>
        <taxon>Teleostei</taxon>
        <taxon>Neoteleostei</taxon>
        <taxon>Acanthomorphata</taxon>
        <taxon>Eupercaria</taxon>
        <taxon>Perciformes</taxon>
        <taxon>Cottioidei</taxon>
        <taxon>Cottales</taxon>
        <taxon>Liparidae</taxon>
        <taxon>Liparis</taxon>
    </lineage>
</organism>
<reference evidence="2 3" key="1">
    <citation type="submission" date="2019-03" db="EMBL/GenBank/DDBJ databases">
        <title>First draft genome of Liparis tanakae, snailfish: a comprehensive survey of snailfish specific genes.</title>
        <authorList>
            <person name="Kim W."/>
            <person name="Song I."/>
            <person name="Jeong J.-H."/>
            <person name="Kim D."/>
            <person name="Kim S."/>
            <person name="Ryu S."/>
            <person name="Song J.Y."/>
            <person name="Lee S.K."/>
        </authorList>
    </citation>
    <scope>NUCLEOTIDE SEQUENCE [LARGE SCALE GENOMIC DNA]</scope>
    <source>
        <tissue evidence="2">Muscle</tissue>
    </source>
</reference>
<proteinExistence type="predicted"/>
<gene>
    <name evidence="2" type="ORF">EYF80_057765</name>
</gene>
<dbReference type="EMBL" id="SRLO01002942">
    <property type="protein sequence ID" value="TNN32075.1"/>
    <property type="molecule type" value="Genomic_DNA"/>
</dbReference>
<sequence length="163" mass="17745">MSCVLDWHVGPPPRGRLPRWPPSAPVLLTSAIWAARPRSISGGPEQRREQAGLDPPPALLAFPWHGHRACPALCQLPTPGQRTAYLRLAATGRWLYREEGPSMRIYYRGGNAEKGLVVVEIRPTVSPQPKQLPQHGPTCSHEPPPTSCGSGALLRSQSSSNNL</sequence>
<evidence type="ECO:0000313" key="3">
    <source>
        <dbReference type="Proteomes" id="UP000314294"/>
    </source>
</evidence>
<dbReference type="Proteomes" id="UP000314294">
    <property type="component" value="Unassembled WGS sequence"/>
</dbReference>
<comment type="caution">
    <text evidence="2">The sequence shown here is derived from an EMBL/GenBank/DDBJ whole genome shotgun (WGS) entry which is preliminary data.</text>
</comment>
<name>A0A4Z2ET99_9TELE</name>